<evidence type="ECO:0000313" key="3">
    <source>
        <dbReference type="EMBL" id="SDV48650.1"/>
    </source>
</evidence>
<sequence>MRVWIGIHLPHLALDSLRPLWTQDEGGLVVIERDRVLAASAAALAAGVRPGMRRSSVLSLAPGAAIRERDDECERQRLHATATALLRFSPLVVLSSEATVLVEVAASLRLFGGIRRLLRMLRETLRALALTCRLGLAPTSAGAWLMARIGRRILQLDSLRRRIDALPFSLLPEARPLADWLDGLGCRTCGDLLRLPRAGLKRRAGATLVDALDRALGNEAELHEWFDVPPVFDVRQELPDRTEHAEPIAACAEGMVMQLVGWLNVKHYAVTRLALELVHERGRQALAPTLIEIALGQPTRETAHLSRLLRERIARTVLPAAVLGVRLRVLTLEPAAPPSETLFPAPGGSPADHLRLLELVIARVGANGIRRPTPLADHRPDVANCWSPHPIAKPPQPAAHLTRPIWLLLQPVPLLVRQHRPFYGSPLRLVSTGERIETGWWSGQTMSRDYFVAVGSDQIHYWIYRERPSALDEAEPRWFLHGLFG</sequence>
<dbReference type="Pfam" id="PF00817">
    <property type="entry name" value="IMS"/>
    <property type="match status" value="1"/>
</dbReference>
<dbReference type="SUPFAM" id="SSF56672">
    <property type="entry name" value="DNA/RNA polymerases"/>
    <property type="match status" value="1"/>
</dbReference>
<keyword evidence="4" id="KW-1185">Reference proteome</keyword>
<dbReference type="OrthoDB" id="625722at2"/>
<dbReference type="RefSeq" id="WP_091907897.1">
    <property type="nucleotide sequence ID" value="NZ_FNLO01000005.1"/>
</dbReference>
<proteinExistence type="predicted"/>
<reference evidence="4" key="1">
    <citation type="submission" date="2016-09" db="EMBL/GenBank/DDBJ databases">
        <authorList>
            <person name="Varghese N."/>
            <person name="Submissions S."/>
        </authorList>
    </citation>
    <scope>NUCLEOTIDE SEQUENCE [LARGE SCALE GENOMIC DNA]</scope>
    <source>
        <strain evidence="4">JS23</strain>
    </source>
</reference>
<dbReference type="InterPro" id="IPR050356">
    <property type="entry name" value="SulA_CellDiv_inhibitor"/>
</dbReference>
<evidence type="ECO:0000313" key="4">
    <source>
        <dbReference type="Proteomes" id="UP000243719"/>
    </source>
</evidence>
<protein>
    <submittedName>
        <fullName evidence="3">Protein ImuB</fullName>
    </submittedName>
</protein>
<evidence type="ECO:0000256" key="1">
    <source>
        <dbReference type="ARBA" id="ARBA00022763"/>
    </source>
</evidence>
<feature type="domain" description="UmuC" evidence="2">
    <location>
        <begin position="29"/>
        <end position="147"/>
    </location>
</feature>
<keyword evidence="1" id="KW-0227">DNA damage</keyword>
<name>A0A1H2PPH6_9BURK</name>
<gene>
    <name evidence="3" type="ORF">SAMN05216551_105267</name>
</gene>
<dbReference type="GO" id="GO:0006281">
    <property type="term" value="P:DNA repair"/>
    <property type="evidence" value="ECO:0007669"/>
    <property type="project" value="InterPro"/>
</dbReference>
<dbReference type="PANTHER" id="PTHR35369:SF2">
    <property type="entry name" value="BLR3025 PROTEIN"/>
    <property type="match status" value="1"/>
</dbReference>
<organism evidence="3 4">
    <name type="scientific">Chitinasiproducens palmae</name>
    <dbReference type="NCBI Taxonomy" id="1770053"/>
    <lineage>
        <taxon>Bacteria</taxon>
        <taxon>Pseudomonadati</taxon>
        <taxon>Pseudomonadota</taxon>
        <taxon>Betaproteobacteria</taxon>
        <taxon>Burkholderiales</taxon>
        <taxon>Burkholderiaceae</taxon>
        <taxon>Chitinasiproducens</taxon>
    </lineage>
</organism>
<accession>A0A1H2PPH6</accession>
<dbReference type="Proteomes" id="UP000243719">
    <property type="component" value="Unassembled WGS sequence"/>
</dbReference>
<dbReference type="InterPro" id="IPR001126">
    <property type="entry name" value="UmuC"/>
</dbReference>
<dbReference type="PANTHER" id="PTHR35369">
    <property type="entry name" value="BLR3025 PROTEIN-RELATED"/>
    <property type="match status" value="1"/>
</dbReference>
<dbReference type="AlphaFoldDB" id="A0A1H2PPH6"/>
<dbReference type="EMBL" id="FNLO01000005">
    <property type="protein sequence ID" value="SDV48650.1"/>
    <property type="molecule type" value="Genomic_DNA"/>
</dbReference>
<dbReference type="STRING" id="1770053.SAMN05216551_105267"/>
<dbReference type="CDD" id="cd03468">
    <property type="entry name" value="PolY_like"/>
    <property type="match status" value="1"/>
</dbReference>
<evidence type="ECO:0000259" key="2">
    <source>
        <dbReference type="Pfam" id="PF00817"/>
    </source>
</evidence>
<dbReference type="InterPro" id="IPR043502">
    <property type="entry name" value="DNA/RNA_pol_sf"/>
</dbReference>